<evidence type="ECO:0000313" key="3">
    <source>
        <dbReference type="Proteomes" id="UP000003919"/>
    </source>
</evidence>
<dbReference type="EMBL" id="CM001023">
    <property type="protein sequence ID" value="EAZ79280.1"/>
    <property type="molecule type" value="Genomic_DNA"/>
</dbReference>
<name>A3I2H6_9BACT</name>
<keyword evidence="3" id="KW-1185">Reference proteome</keyword>
<dbReference type="RefSeq" id="WP_008202174.1">
    <property type="nucleotide sequence ID" value="NZ_CM001023.1"/>
</dbReference>
<gene>
    <name evidence="2" type="ORF">ALPR1_16568</name>
</gene>
<comment type="caution">
    <text evidence="2">The sequence shown here is derived from an EMBL/GenBank/DDBJ whole genome shotgun (WGS) entry which is preliminary data.</text>
</comment>
<organism evidence="2 3">
    <name type="scientific">Algoriphagus machipongonensis</name>
    <dbReference type="NCBI Taxonomy" id="388413"/>
    <lineage>
        <taxon>Bacteria</taxon>
        <taxon>Pseudomonadati</taxon>
        <taxon>Bacteroidota</taxon>
        <taxon>Cytophagia</taxon>
        <taxon>Cytophagales</taxon>
        <taxon>Cyclobacteriaceae</taxon>
        <taxon>Algoriphagus</taxon>
    </lineage>
</organism>
<keyword evidence="1" id="KW-0732">Signal</keyword>
<dbReference type="AlphaFoldDB" id="A3I2H6"/>
<sequence>MHRLLSISLFSLTLLFASIANGQNFYKEKISRDHIISFGIGPAFAYMDNGGQYRDFNFKFKPSISAAITKRLSPLFDVRATGGIQWIESGGDPSQRVIDHWKLYNSSFTAKGTALFFDVMPSVNLIPFANHMNRSFANFYGGFGFGVMYTSTEQTKSFEENEIPQRETLTTAYVPFRAGLSFQLGAYADIAAEGTLMLSFTDNMDGNVGFNRFGDHLGQVQIVYRRYIYPKLD</sequence>
<accession>A3I2H6</accession>
<evidence type="ECO:0008006" key="4">
    <source>
        <dbReference type="Google" id="ProtNLM"/>
    </source>
</evidence>
<proteinExistence type="predicted"/>
<feature type="chain" id="PRO_5002653637" description="Outer membrane protein beta-barrel domain-containing protein" evidence="1">
    <location>
        <begin position="23"/>
        <end position="233"/>
    </location>
</feature>
<dbReference type="STRING" id="388413.ALPR1_16568"/>
<evidence type="ECO:0000313" key="2">
    <source>
        <dbReference type="EMBL" id="EAZ79280.1"/>
    </source>
</evidence>
<reference evidence="2 3" key="1">
    <citation type="journal article" date="2011" name="J. Bacteriol.">
        <title>Complete genome sequence of Algoriphagus sp. PR1, bacterial prey of a colony-forming choanoflagellate.</title>
        <authorList>
            <person name="Alegado R.A."/>
            <person name="Ferriera S."/>
            <person name="Nusbaum C."/>
            <person name="Young S.K."/>
            <person name="Zeng Q."/>
            <person name="Imamovic A."/>
            <person name="Fairclough S.R."/>
            <person name="King N."/>
        </authorList>
    </citation>
    <scope>NUCLEOTIDE SEQUENCE [LARGE SCALE GENOMIC DNA]</scope>
    <source>
        <strain evidence="2 3">PR1</strain>
    </source>
</reference>
<dbReference type="Proteomes" id="UP000003919">
    <property type="component" value="Chromosome"/>
</dbReference>
<dbReference type="OrthoDB" id="838455at2"/>
<feature type="signal peptide" evidence="1">
    <location>
        <begin position="1"/>
        <end position="22"/>
    </location>
</feature>
<protein>
    <recommendedName>
        <fullName evidence="4">Outer membrane protein beta-barrel domain-containing protein</fullName>
    </recommendedName>
</protein>
<dbReference type="HOGENOM" id="CLU_1187926_0_0_10"/>
<evidence type="ECO:0000256" key="1">
    <source>
        <dbReference type="SAM" id="SignalP"/>
    </source>
</evidence>
<dbReference type="eggNOG" id="ENOG5033ZMT">
    <property type="taxonomic scope" value="Bacteria"/>
</dbReference>
<dbReference type="EMBL" id="AAXU02000001">
    <property type="protein sequence ID" value="EAZ79280.1"/>
    <property type="molecule type" value="Genomic_DNA"/>
</dbReference>